<organism evidence="1 2">
    <name type="scientific">Holdemania filiformis DSM 12042</name>
    <dbReference type="NCBI Taxonomy" id="545696"/>
    <lineage>
        <taxon>Bacteria</taxon>
        <taxon>Bacillati</taxon>
        <taxon>Bacillota</taxon>
        <taxon>Erysipelotrichia</taxon>
        <taxon>Erysipelotrichales</taxon>
        <taxon>Erysipelotrichaceae</taxon>
        <taxon>Holdemania</taxon>
    </lineage>
</organism>
<reference evidence="1 2" key="1">
    <citation type="submission" date="2008-12" db="EMBL/GenBank/DDBJ databases">
        <authorList>
            <person name="Fulton L."/>
            <person name="Clifton S."/>
            <person name="Fulton B."/>
            <person name="Xu J."/>
            <person name="Minx P."/>
            <person name="Pepin K.H."/>
            <person name="Johnson M."/>
            <person name="Bhonagiri V."/>
            <person name="Nash W.E."/>
            <person name="Mardis E.R."/>
            <person name="Wilson R.K."/>
        </authorList>
    </citation>
    <scope>NUCLEOTIDE SEQUENCE [LARGE SCALE GENOMIC DNA]</scope>
    <source>
        <strain evidence="1 2">DSM 12042</strain>
    </source>
</reference>
<reference evidence="1 2" key="2">
    <citation type="submission" date="2009-02" db="EMBL/GenBank/DDBJ databases">
        <title>Draft genome sequence of Holdemania filiformis DSM 12042.</title>
        <authorList>
            <person name="Sudarsanam P."/>
            <person name="Ley R."/>
            <person name="Guruge J."/>
            <person name="Turnbaugh P.J."/>
            <person name="Mahowald M."/>
            <person name="Liep D."/>
            <person name="Gordon J."/>
        </authorList>
    </citation>
    <scope>NUCLEOTIDE SEQUENCE [LARGE SCALE GENOMIC DNA]</scope>
    <source>
        <strain evidence="1 2">DSM 12042</strain>
    </source>
</reference>
<dbReference type="HOGENOM" id="CLU_3200704_0_0_9"/>
<name>B9YAV3_9FIRM</name>
<accession>B9YAV3</accession>
<evidence type="ECO:0000313" key="1">
    <source>
        <dbReference type="EMBL" id="EEF66879.1"/>
    </source>
</evidence>
<comment type="caution">
    <text evidence="1">The sequence shown here is derived from an EMBL/GenBank/DDBJ whole genome shotgun (WGS) entry which is preliminary data.</text>
</comment>
<dbReference type="STRING" id="545696.HOLDEFILI_02960"/>
<dbReference type="EMBL" id="ACCF01000189">
    <property type="protein sequence ID" value="EEF66879.1"/>
    <property type="molecule type" value="Genomic_DNA"/>
</dbReference>
<evidence type="ECO:0000313" key="2">
    <source>
        <dbReference type="Proteomes" id="UP000005950"/>
    </source>
</evidence>
<dbReference type="AlphaFoldDB" id="B9YAV3"/>
<dbReference type="Proteomes" id="UP000005950">
    <property type="component" value="Unassembled WGS sequence"/>
</dbReference>
<gene>
    <name evidence="1" type="ORF">HOLDEFILI_02960</name>
</gene>
<protein>
    <submittedName>
        <fullName evidence="1">Uncharacterized protein</fullName>
    </submittedName>
</protein>
<proteinExistence type="predicted"/>
<sequence length="45" mass="5207">MAVRLSIPSADFSVFLGLQNKSLKTLLNFSRFQTFQIYSFSRSLF</sequence>